<dbReference type="Proteomes" id="UP001054821">
    <property type="component" value="Chromosome 6"/>
</dbReference>
<gene>
    <name evidence="1" type="ORF">L3X38_034520</name>
</gene>
<sequence>MVERCLIAASLAALGSMAYQPFVKRNAAKFAGKRECARKAIVVCRVNAGHTAHYHAHGLMDDEEGEFDSAMEWGSNFVSPKCLCF</sequence>
<evidence type="ECO:0000313" key="2">
    <source>
        <dbReference type="Proteomes" id="UP001054821"/>
    </source>
</evidence>
<organism evidence="1 2">
    <name type="scientific">Prunus dulcis</name>
    <name type="common">Almond</name>
    <name type="synonym">Amygdalus dulcis</name>
    <dbReference type="NCBI Taxonomy" id="3755"/>
    <lineage>
        <taxon>Eukaryota</taxon>
        <taxon>Viridiplantae</taxon>
        <taxon>Streptophyta</taxon>
        <taxon>Embryophyta</taxon>
        <taxon>Tracheophyta</taxon>
        <taxon>Spermatophyta</taxon>
        <taxon>Magnoliopsida</taxon>
        <taxon>eudicotyledons</taxon>
        <taxon>Gunneridae</taxon>
        <taxon>Pentapetalae</taxon>
        <taxon>rosids</taxon>
        <taxon>fabids</taxon>
        <taxon>Rosales</taxon>
        <taxon>Rosaceae</taxon>
        <taxon>Amygdaloideae</taxon>
        <taxon>Amygdaleae</taxon>
        <taxon>Prunus</taxon>
    </lineage>
</organism>
<dbReference type="EMBL" id="JAJFAZ020000006">
    <property type="protein sequence ID" value="KAI5325446.1"/>
    <property type="molecule type" value="Genomic_DNA"/>
</dbReference>
<protein>
    <submittedName>
        <fullName evidence="1">Uncharacterized protein</fullName>
    </submittedName>
</protein>
<reference evidence="1 2" key="1">
    <citation type="journal article" date="2022" name="G3 (Bethesda)">
        <title>Whole-genome sequence and methylome profiling of the almond [Prunus dulcis (Mill.) D.A. Webb] cultivar 'Nonpareil'.</title>
        <authorList>
            <person name="D'Amico-Willman K.M."/>
            <person name="Ouma W.Z."/>
            <person name="Meulia T."/>
            <person name="Sideli G.M."/>
            <person name="Gradziel T.M."/>
            <person name="Fresnedo-Ramirez J."/>
        </authorList>
    </citation>
    <scope>NUCLEOTIDE SEQUENCE [LARGE SCALE GENOMIC DNA]</scope>
    <source>
        <strain evidence="1">Clone GOH B32 T37-40</strain>
    </source>
</reference>
<keyword evidence="2" id="KW-1185">Reference proteome</keyword>
<accession>A0AAD4YXT8</accession>
<name>A0AAD4YXT8_PRUDU</name>
<evidence type="ECO:0000313" key="1">
    <source>
        <dbReference type="EMBL" id="KAI5325446.1"/>
    </source>
</evidence>
<proteinExistence type="predicted"/>
<comment type="caution">
    <text evidence="1">The sequence shown here is derived from an EMBL/GenBank/DDBJ whole genome shotgun (WGS) entry which is preliminary data.</text>
</comment>
<dbReference type="AlphaFoldDB" id="A0AAD4YXT8"/>